<protein>
    <submittedName>
        <fullName evidence="2">Uncharacterized protein</fullName>
    </submittedName>
</protein>
<gene>
    <name evidence="2" type="ORF">PGLA1383_LOCUS53392</name>
</gene>
<feature type="region of interest" description="Disordered" evidence="1">
    <location>
        <begin position="365"/>
        <end position="412"/>
    </location>
</feature>
<dbReference type="Proteomes" id="UP000654075">
    <property type="component" value="Unassembled WGS sequence"/>
</dbReference>
<dbReference type="EMBL" id="CAJNNV010031869">
    <property type="protein sequence ID" value="CAE8638127.1"/>
    <property type="molecule type" value="Genomic_DNA"/>
</dbReference>
<reference evidence="2" key="1">
    <citation type="submission" date="2021-02" db="EMBL/GenBank/DDBJ databases">
        <authorList>
            <person name="Dougan E. K."/>
            <person name="Rhodes N."/>
            <person name="Thang M."/>
            <person name="Chan C."/>
        </authorList>
    </citation>
    <scope>NUCLEOTIDE SEQUENCE</scope>
</reference>
<proteinExistence type="predicted"/>
<evidence type="ECO:0000313" key="2">
    <source>
        <dbReference type="EMBL" id="CAE8638127.1"/>
    </source>
</evidence>
<dbReference type="AlphaFoldDB" id="A0A813HKR8"/>
<keyword evidence="3" id="KW-1185">Reference proteome</keyword>
<organism evidence="2 3">
    <name type="scientific">Polarella glacialis</name>
    <name type="common">Dinoflagellate</name>
    <dbReference type="NCBI Taxonomy" id="89957"/>
    <lineage>
        <taxon>Eukaryota</taxon>
        <taxon>Sar</taxon>
        <taxon>Alveolata</taxon>
        <taxon>Dinophyceae</taxon>
        <taxon>Suessiales</taxon>
        <taxon>Suessiaceae</taxon>
        <taxon>Polarella</taxon>
    </lineage>
</organism>
<evidence type="ECO:0000256" key="1">
    <source>
        <dbReference type="SAM" id="MobiDB-lite"/>
    </source>
</evidence>
<comment type="caution">
    <text evidence="2">The sequence shown here is derived from an EMBL/GenBank/DDBJ whole genome shotgun (WGS) entry which is preliminary data.</text>
</comment>
<sequence>MSAASLCKTTCAQPAGNGGSEAMPNNGGSEATFAARVLPWLPPKESVVRLARVSRATLGAVRAAFEVVARPGEDLRPLLLERVPDFGTLRVPIQGAVLSGAIKEPFRRSVRVAPVRGRRRREAECPPPAVQLRRGSLYGLVEFRSARLCLDGLCFKAEPPEADRESSKAAKAAQQAVLDPGQPRLSQFFRLSVEGILVCRDCSFAAELTLTPPLCVDSRPQASIIERCRWSCSPGQGLLICGERPGQGCGEEHPEGMAEAITASGLTALRSFAGELEGAANSVVVPNGLRFCVVRNCQTQDVRHHALFLRWDVFVLIEGCEFHGKVLIEEGPLVELRKNPHLVLHGDQIDPEFIGTLREGCLEAAPSVQRPRRPGRAGSKPRAAAQSGRRSKSRGSVEISWAPAGGVARRPG</sequence>
<accession>A0A813HKR8</accession>
<name>A0A813HKR8_POLGL</name>
<evidence type="ECO:0000313" key="3">
    <source>
        <dbReference type="Proteomes" id="UP000654075"/>
    </source>
</evidence>